<gene>
    <name evidence="2" type="ORF">BSFP_062570</name>
</gene>
<evidence type="ECO:0000256" key="1">
    <source>
        <dbReference type="SAM" id="Phobius"/>
    </source>
</evidence>
<sequence>MSGAWVGFGVGAFVLAFAAITAMNRYRREHRRAELLRNLDHHEWWYWTHTSTAGSRPAKR</sequence>
<keyword evidence="1" id="KW-1133">Transmembrane helix</keyword>
<proteinExistence type="predicted"/>
<keyword evidence="1" id="KW-0812">Transmembrane</keyword>
<evidence type="ECO:0000313" key="3">
    <source>
        <dbReference type="Proteomes" id="UP000218432"/>
    </source>
</evidence>
<reference evidence="2 3" key="1">
    <citation type="journal article" date="2017" name="Genome Announc.">
        <title>Complete Genome Sequence of Burkholderia stabilis FERMP-21014.</title>
        <authorList>
            <person name="Konishi K."/>
            <person name="Kumagai T."/>
            <person name="Sakasegawa S."/>
            <person name="Tamura T."/>
        </authorList>
    </citation>
    <scope>NUCLEOTIDE SEQUENCE [LARGE SCALE GENOMIC DNA]</scope>
    <source>
        <strain evidence="2 3">FERMP-21014</strain>
    </source>
</reference>
<protein>
    <submittedName>
        <fullName evidence="2">Uncharacterized protein</fullName>
    </submittedName>
</protein>
<dbReference type="AlphaFoldDB" id="A0A1Y1BTV1"/>
<dbReference type="EMBL" id="AP018113">
    <property type="protein sequence ID" value="BAX63384.1"/>
    <property type="molecule type" value="Genomic_DNA"/>
</dbReference>
<dbReference type="Proteomes" id="UP000218432">
    <property type="component" value="Chromosome 3"/>
</dbReference>
<name>A0A1Y1BTV1_9BURK</name>
<organism evidence="2 3">
    <name type="scientific">Burkholderia stabilis</name>
    <dbReference type="NCBI Taxonomy" id="95485"/>
    <lineage>
        <taxon>Bacteria</taxon>
        <taxon>Pseudomonadati</taxon>
        <taxon>Pseudomonadota</taxon>
        <taxon>Betaproteobacteria</taxon>
        <taxon>Burkholderiales</taxon>
        <taxon>Burkholderiaceae</taxon>
        <taxon>Burkholderia</taxon>
        <taxon>Burkholderia cepacia complex</taxon>
    </lineage>
</organism>
<evidence type="ECO:0000313" key="2">
    <source>
        <dbReference type="EMBL" id="BAX63384.1"/>
    </source>
</evidence>
<keyword evidence="1" id="KW-0472">Membrane</keyword>
<feature type="transmembrane region" description="Helical" evidence="1">
    <location>
        <begin position="6"/>
        <end position="23"/>
    </location>
</feature>
<accession>A0A1Y1BTV1</accession>